<dbReference type="SMART" id="SM00220">
    <property type="entry name" value="S_TKc"/>
    <property type="match status" value="1"/>
</dbReference>
<dbReference type="GO" id="GO:0004674">
    <property type="term" value="F:protein serine/threonine kinase activity"/>
    <property type="evidence" value="ECO:0007669"/>
    <property type="project" value="UniProtKB-KW"/>
</dbReference>
<dbReference type="PANTHER" id="PTHR47989">
    <property type="entry name" value="OS01G0750732 PROTEIN"/>
    <property type="match status" value="1"/>
</dbReference>
<dbReference type="FunFam" id="1.10.510.10:FF:000095">
    <property type="entry name" value="protein STRUBBELIG-RECEPTOR FAMILY 8"/>
    <property type="match status" value="1"/>
</dbReference>
<dbReference type="PROSITE" id="PS50011">
    <property type="entry name" value="PROTEIN_KINASE_DOM"/>
    <property type="match status" value="1"/>
</dbReference>
<dbReference type="Gene3D" id="3.30.200.20">
    <property type="entry name" value="Phosphorylase Kinase, domain 1"/>
    <property type="match status" value="1"/>
</dbReference>
<feature type="binding site" evidence="5">
    <location>
        <position position="42"/>
    </location>
    <ligand>
        <name>ATP</name>
        <dbReference type="ChEBI" id="CHEBI:30616"/>
    </ligand>
</feature>
<gene>
    <name evidence="8" type="ORF">CBR_g19657</name>
</gene>
<dbReference type="SUPFAM" id="SSF56112">
    <property type="entry name" value="Protein kinase-like (PK-like)"/>
    <property type="match status" value="1"/>
</dbReference>
<dbReference type="InterPro" id="IPR000719">
    <property type="entry name" value="Prot_kinase_dom"/>
</dbReference>
<dbReference type="Proteomes" id="UP000265515">
    <property type="component" value="Unassembled WGS sequence"/>
</dbReference>
<sequence>MKLTYSEILEATESFRADYLLGSGGSGHVYKGFIRGQVCAFKVLKPSSEDKSREKEFHAELSILGRMSHPNLIRLVGYCQDRSHRALVYEYLRNGSLDDQLHGLNRVHLSWHQRLTILLGATRAIDYLHMGGGGKFSPVIHRDLKTSNILIDDQLRAKVSDLGFAKLIPRDKSLATTTGVLGTIGYLAPEYFHTGQLSRKSDMYCLGVVILEAMTGRRPVEVIQMPRSQMHLVYWARLQLRDRKKVVALLDAMFADGAYCEKSVCKVAAVTAKCLAEEPDLRPTAAEVLAELEAAHQLSSQFQSKLVWGGKK</sequence>
<dbReference type="OMA" id="KNEEWSK"/>
<evidence type="ECO:0000256" key="6">
    <source>
        <dbReference type="RuleBase" id="RU000304"/>
    </source>
</evidence>
<keyword evidence="4 5" id="KW-0067">ATP-binding</keyword>
<evidence type="ECO:0000313" key="9">
    <source>
        <dbReference type="Proteomes" id="UP000265515"/>
    </source>
</evidence>
<dbReference type="Pfam" id="PF00069">
    <property type="entry name" value="Pkinase"/>
    <property type="match status" value="1"/>
</dbReference>
<comment type="caution">
    <text evidence="8">The sequence shown here is derived from an EMBL/GenBank/DDBJ whole genome shotgun (WGS) entry which is preliminary data.</text>
</comment>
<dbReference type="Gramene" id="GBG75144">
    <property type="protein sequence ID" value="GBG75144"/>
    <property type="gene ID" value="CBR_g19657"/>
</dbReference>
<dbReference type="PANTHER" id="PTHR47989:SF47">
    <property type="entry name" value="SERINE_THREONINE-PROTEIN KINASE PBL28-RELATED"/>
    <property type="match status" value="1"/>
</dbReference>
<dbReference type="PIRSF" id="PIRSF000654">
    <property type="entry name" value="Integrin-linked_kinase"/>
    <property type="match status" value="1"/>
</dbReference>
<dbReference type="STRING" id="69332.A0A388KYK7"/>
<dbReference type="InterPro" id="IPR017441">
    <property type="entry name" value="Protein_kinase_ATP_BS"/>
</dbReference>
<keyword evidence="1" id="KW-0808">Transferase</keyword>
<dbReference type="EMBL" id="BFEA01000218">
    <property type="protein sequence ID" value="GBG75144.1"/>
    <property type="molecule type" value="Genomic_DNA"/>
</dbReference>
<evidence type="ECO:0000256" key="2">
    <source>
        <dbReference type="ARBA" id="ARBA00022741"/>
    </source>
</evidence>
<feature type="domain" description="Protein kinase" evidence="7">
    <location>
        <begin position="15"/>
        <end position="299"/>
    </location>
</feature>
<dbReference type="AlphaFoldDB" id="A0A388KYK7"/>
<dbReference type="Gene3D" id="1.10.510.10">
    <property type="entry name" value="Transferase(Phosphotransferase) domain 1"/>
    <property type="match status" value="1"/>
</dbReference>
<dbReference type="PROSITE" id="PS00107">
    <property type="entry name" value="PROTEIN_KINASE_ATP"/>
    <property type="match status" value="1"/>
</dbReference>
<dbReference type="PROSITE" id="PS00108">
    <property type="entry name" value="PROTEIN_KINASE_ST"/>
    <property type="match status" value="1"/>
</dbReference>
<dbReference type="GO" id="GO:0005524">
    <property type="term" value="F:ATP binding"/>
    <property type="evidence" value="ECO:0007669"/>
    <property type="project" value="UniProtKB-UniRule"/>
</dbReference>
<evidence type="ECO:0000256" key="5">
    <source>
        <dbReference type="PROSITE-ProRule" id="PRU10141"/>
    </source>
</evidence>
<organism evidence="8 9">
    <name type="scientific">Chara braunii</name>
    <name type="common">Braun's stonewort</name>
    <dbReference type="NCBI Taxonomy" id="69332"/>
    <lineage>
        <taxon>Eukaryota</taxon>
        <taxon>Viridiplantae</taxon>
        <taxon>Streptophyta</taxon>
        <taxon>Charophyceae</taxon>
        <taxon>Charales</taxon>
        <taxon>Characeae</taxon>
        <taxon>Chara</taxon>
    </lineage>
</organism>
<protein>
    <recommendedName>
        <fullName evidence="7">Protein kinase domain-containing protein</fullName>
    </recommendedName>
</protein>
<evidence type="ECO:0000256" key="4">
    <source>
        <dbReference type="ARBA" id="ARBA00022840"/>
    </source>
</evidence>
<keyword evidence="9" id="KW-1185">Reference proteome</keyword>
<reference evidence="8 9" key="1">
    <citation type="journal article" date="2018" name="Cell">
        <title>The Chara Genome: Secondary Complexity and Implications for Plant Terrestrialization.</title>
        <authorList>
            <person name="Nishiyama T."/>
            <person name="Sakayama H."/>
            <person name="Vries J.D."/>
            <person name="Buschmann H."/>
            <person name="Saint-Marcoux D."/>
            <person name="Ullrich K.K."/>
            <person name="Haas F.B."/>
            <person name="Vanderstraeten L."/>
            <person name="Becker D."/>
            <person name="Lang D."/>
            <person name="Vosolsobe S."/>
            <person name="Rombauts S."/>
            <person name="Wilhelmsson P.K.I."/>
            <person name="Janitza P."/>
            <person name="Kern R."/>
            <person name="Heyl A."/>
            <person name="Rumpler F."/>
            <person name="Villalobos L.I.A.C."/>
            <person name="Clay J.M."/>
            <person name="Skokan R."/>
            <person name="Toyoda A."/>
            <person name="Suzuki Y."/>
            <person name="Kagoshima H."/>
            <person name="Schijlen E."/>
            <person name="Tajeshwar N."/>
            <person name="Catarino B."/>
            <person name="Hetherington A.J."/>
            <person name="Saltykova A."/>
            <person name="Bonnot C."/>
            <person name="Breuninger H."/>
            <person name="Symeonidi A."/>
            <person name="Radhakrishnan G.V."/>
            <person name="Van Nieuwerburgh F."/>
            <person name="Deforce D."/>
            <person name="Chang C."/>
            <person name="Karol K.G."/>
            <person name="Hedrich R."/>
            <person name="Ulvskov P."/>
            <person name="Glockner G."/>
            <person name="Delwiche C.F."/>
            <person name="Petrasek J."/>
            <person name="Van de Peer Y."/>
            <person name="Friml J."/>
            <person name="Beilby M."/>
            <person name="Dolan L."/>
            <person name="Kohara Y."/>
            <person name="Sugano S."/>
            <person name="Fujiyama A."/>
            <person name="Delaux P.-M."/>
            <person name="Quint M."/>
            <person name="TheiBen G."/>
            <person name="Hagemann M."/>
            <person name="Harholt J."/>
            <person name="Dunand C."/>
            <person name="Zachgo S."/>
            <person name="Langdale J."/>
            <person name="Maumus F."/>
            <person name="Straeten D.V.D."/>
            <person name="Gould S.B."/>
            <person name="Rensing S.A."/>
        </authorList>
    </citation>
    <scope>NUCLEOTIDE SEQUENCE [LARGE SCALE GENOMIC DNA]</scope>
    <source>
        <strain evidence="8 9">S276</strain>
    </source>
</reference>
<keyword evidence="6" id="KW-0723">Serine/threonine-protein kinase</keyword>
<dbReference type="OrthoDB" id="4062651at2759"/>
<accession>A0A388KYK7</accession>
<dbReference type="InterPro" id="IPR011009">
    <property type="entry name" value="Kinase-like_dom_sf"/>
</dbReference>
<comment type="similarity">
    <text evidence="6">Belongs to the protein kinase superfamily.</text>
</comment>
<proteinExistence type="inferred from homology"/>
<evidence type="ECO:0000256" key="3">
    <source>
        <dbReference type="ARBA" id="ARBA00022777"/>
    </source>
</evidence>
<keyword evidence="3" id="KW-0418">Kinase</keyword>
<name>A0A388KYK7_CHABU</name>
<evidence type="ECO:0000259" key="7">
    <source>
        <dbReference type="PROSITE" id="PS50011"/>
    </source>
</evidence>
<evidence type="ECO:0000256" key="1">
    <source>
        <dbReference type="ARBA" id="ARBA00022679"/>
    </source>
</evidence>
<keyword evidence="2 5" id="KW-0547">Nucleotide-binding</keyword>
<dbReference type="InterPro" id="IPR008271">
    <property type="entry name" value="Ser/Thr_kinase_AS"/>
</dbReference>
<evidence type="ECO:0000313" key="8">
    <source>
        <dbReference type="EMBL" id="GBG75144.1"/>
    </source>
</evidence>